<keyword evidence="2" id="KW-0472">Membrane</keyword>
<gene>
    <name evidence="3" type="ORF">B0T25DRAFT_536199</name>
</gene>
<protein>
    <submittedName>
        <fullName evidence="3">Uncharacterized protein</fullName>
    </submittedName>
</protein>
<evidence type="ECO:0000313" key="3">
    <source>
        <dbReference type="EMBL" id="KAK3360696.1"/>
    </source>
</evidence>
<sequence>MFSNQSLPPTSPPGTSINYSFYIDEMHGPAGHLVAAPRDGSASASYDHSTLEVVPGPDYDKEVIQQPYTLSSNNQNPNDYARPTPILGNGAVWEGSGGVTDKARILGLKRRTFFITAWVASILAAIAVGVGAGLGATMGSRSAGAVVTNGSAVTSSTQLPTPGLGFSTSTRDTIVIASPSTLTLHSASSTTPRQTSITHSSTSSSQPESTTSITVGGVGGRCSNQWGGDCICLDEGICRNKWKGTPYTGTPDNWPCPNDPDNIMACVVKPCLGKVEPAQCLWKEVCRQQDPGADATPICPGDGDFVCCAHSW</sequence>
<proteinExistence type="predicted"/>
<dbReference type="Proteomes" id="UP001275084">
    <property type="component" value="Unassembled WGS sequence"/>
</dbReference>
<feature type="region of interest" description="Disordered" evidence="1">
    <location>
        <begin position="185"/>
        <end position="213"/>
    </location>
</feature>
<evidence type="ECO:0000256" key="1">
    <source>
        <dbReference type="SAM" id="MobiDB-lite"/>
    </source>
</evidence>
<reference evidence="3" key="1">
    <citation type="journal article" date="2023" name="Mol. Phylogenet. Evol.">
        <title>Genome-scale phylogeny and comparative genomics of the fungal order Sordariales.</title>
        <authorList>
            <person name="Hensen N."/>
            <person name="Bonometti L."/>
            <person name="Westerberg I."/>
            <person name="Brannstrom I.O."/>
            <person name="Guillou S."/>
            <person name="Cros-Aarteil S."/>
            <person name="Calhoun S."/>
            <person name="Haridas S."/>
            <person name="Kuo A."/>
            <person name="Mondo S."/>
            <person name="Pangilinan J."/>
            <person name="Riley R."/>
            <person name="LaButti K."/>
            <person name="Andreopoulos B."/>
            <person name="Lipzen A."/>
            <person name="Chen C."/>
            <person name="Yan M."/>
            <person name="Daum C."/>
            <person name="Ng V."/>
            <person name="Clum A."/>
            <person name="Steindorff A."/>
            <person name="Ohm R.A."/>
            <person name="Martin F."/>
            <person name="Silar P."/>
            <person name="Natvig D.O."/>
            <person name="Lalanne C."/>
            <person name="Gautier V."/>
            <person name="Ament-Velasquez S.L."/>
            <person name="Kruys A."/>
            <person name="Hutchinson M.I."/>
            <person name="Powell A.J."/>
            <person name="Barry K."/>
            <person name="Miller A.N."/>
            <person name="Grigoriev I.V."/>
            <person name="Debuchy R."/>
            <person name="Gladieux P."/>
            <person name="Hiltunen Thoren M."/>
            <person name="Johannesson H."/>
        </authorList>
    </citation>
    <scope>NUCLEOTIDE SEQUENCE</scope>
    <source>
        <strain evidence="3">CBS 955.72</strain>
    </source>
</reference>
<organism evidence="3 4">
    <name type="scientific">Lasiosphaeria hispida</name>
    <dbReference type="NCBI Taxonomy" id="260671"/>
    <lineage>
        <taxon>Eukaryota</taxon>
        <taxon>Fungi</taxon>
        <taxon>Dikarya</taxon>
        <taxon>Ascomycota</taxon>
        <taxon>Pezizomycotina</taxon>
        <taxon>Sordariomycetes</taxon>
        <taxon>Sordariomycetidae</taxon>
        <taxon>Sordariales</taxon>
        <taxon>Lasiosphaeriaceae</taxon>
        <taxon>Lasiosphaeria</taxon>
    </lineage>
</organism>
<name>A0AAJ0MIZ1_9PEZI</name>
<evidence type="ECO:0000256" key="2">
    <source>
        <dbReference type="SAM" id="Phobius"/>
    </source>
</evidence>
<keyword evidence="2" id="KW-1133">Transmembrane helix</keyword>
<dbReference type="AlphaFoldDB" id="A0AAJ0MIZ1"/>
<comment type="caution">
    <text evidence="3">The sequence shown here is derived from an EMBL/GenBank/DDBJ whole genome shotgun (WGS) entry which is preliminary data.</text>
</comment>
<keyword evidence="4" id="KW-1185">Reference proteome</keyword>
<evidence type="ECO:0000313" key="4">
    <source>
        <dbReference type="Proteomes" id="UP001275084"/>
    </source>
</evidence>
<accession>A0AAJ0MIZ1</accession>
<reference evidence="3" key="2">
    <citation type="submission" date="2023-06" db="EMBL/GenBank/DDBJ databases">
        <authorList>
            <consortium name="Lawrence Berkeley National Laboratory"/>
            <person name="Haridas S."/>
            <person name="Hensen N."/>
            <person name="Bonometti L."/>
            <person name="Westerberg I."/>
            <person name="Brannstrom I.O."/>
            <person name="Guillou S."/>
            <person name="Cros-Aarteil S."/>
            <person name="Calhoun S."/>
            <person name="Kuo A."/>
            <person name="Mondo S."/>
            <person name="Pangilinan J."/>
            <person name="Riley R."/>
            <person name="Labutti K."/>
            <person name="Andreopoulos B."/>
            <person name="Lipzen A."/>
            <person name="Chen C."/>
            <person name="Yanf M."/>
            <person name="Daum C."/>
            <person name="Ng V."/>
            <person name="Clum A."/>
            <person name="Steindorff A."/>
            <person name="Ohm R."/>
            <person name="Martin F."/>
            <person name="Silar P."/>
            <person name="Natvig D."/>
            <person name="Lalanne C."/>
            <person name="Gautier V."/>
            <person name="Ament-Velasquez S.L."/>
            <person name="Kruys A."/>
            <person name="Hutchinson M.I."/>
            <person name="Powell A.J."/>
            <person name="Barry K."/>
            <person name="Miller A.N."/>
            <person name="Grigoriev I.V."/>
            <person name="Debuchy R."/>
            <person name="Gladieux P."/>
            <person name="Thoren M.H."/>
            <person name="Johannesson H."/>
        </authorList>
    </citation>
    <scope>NUCLEOTIDE SEQUENCE</scope>
    <source>
        <strain evidence="3">CBS 955.72</strain>
    </source>
</reference>
<dbReference type="EMBL" id="JAUIQD010000002">
    <property type="protein sequence ID" value="KAK3360696.1"/>
    <property type="molecule type" value="Genomic_DNA"/>
</dbReference>
<feature type="transmembrane region" description="Helical" evidence="2">
    <location>
        <begin position="112"/>
        <end position="134"/>
    </location>
</feature>
<keyword evidence="2" id="KW-0812">Transmembrane</keyword>